<gene>
    <name evidence="2" type="ORF">VSR33_09895</name>
</gene>
<feature type="compositionally biased region" description="Polar residues" evidence="1">
    <location>
        <begin position="30"/>
        <end position="39"/>
    </location>
</feature>
<dbReference type="EMBL" id="JAYMRW010000003">
    <property type="protein sequence ID" value="MEM5447805.1"/>
    <property type="molecule type" value="Genomic_DNA"/>
</dbReference>
<sequence length="56" mass="5665">MFSSGLVIVVDVGDFSSKSVQMLASTGGTRETSAANMSSPGADGTAKILVQRDEAS</sequence>
<reference evidence="2 3" key="1">
    <citation type="submission" date="2024-01" db="EMBL/GenBank/DDBJ databases">
        <title>The diversity of rhizobia nodulating Mimosa spp. in eleven states of Brazil covering several biomes is determined by host plant, location, and edaphic factors.</title>
        <authorList>
            <person name="Rouws L."/>
            <person name="Barauna A."/>
            <person name="Beukes C."/>
            <person name="De Faria S.M."/>
            <person name="Gross E."/>
            <person name="Dos Reis Junior F.B."/>
            <person name="Simon M."/>
            <person name="Maluk M."/>
            <person name="Odee D.W."/>
            <person name="Kenicer G."/>
            <person name="Young J.P.W."/>
            <person name="Reis V.M."/>
            <person name="Zilli J."/>
            <person name="James E.K."/>
        </authorList>
    </citation>
    <scope>NUCLEOTIDE SEQUENCE [LARGE SCALE GENOMIC DNA]</scope>
    <source>
        <strain evidence="2 3">JPY164</strain>
    </source>
</reference>
<comment type="caution">
    <text evidence="2">The sequence shown here is derived from an EMBL/GenBank/DDBJ whole genome shotgun (WGS) entry which is preliminary data.</text>
</comment>
<protein>
    <submittedName>
        <fullName evidence="2">Uncharacterized protein</fullName>
    </submittedName>
</protein>
<proteinExistence type="predicted"/>
<keyword evidence="3" id="KW-1185">Reference proteome</keyword>
<organism evidence="2 3">
    <name type="scientific">Paraburkholderia guartelaensis</name>
    <dbReference type="NCBI Taxonomy" id="2546446"/>
    <lineage>
        <taxon>Bacteria</taxon>
        <taxon>Pseudomonadati</taxon>
        <taxon>Pseudomonadota</taxon>
        <taxon>Betaproteobacteria</taxon>
        <taxon>Burkholderiales</taxon>
        <taxon>Burkholderiaceae</taxon>
        <taxon>Paraburkholderia</taxon>
    </lineage>
</organism>
<evidence type="ECO:0000313" key="3">
    <source>
        <dbReference type="Proteomes" id="UP001390669"/>
    </source>
</evidence>
<evidence type="ECO:0000256" key="1">
    <source>
        <dbReference type="SAM" id="MobiDB-lite"/>
    </source>
</evidence>
<feature type="region of interest" description="Disordered" evidence="1">
    <location>
        <begin position="30"/>
        <end position="56"/>
    </location>
</feature>
<name>A0ABU9SA07_9BURK</name>
<accession>A0ABU9SA07</accession>
<dbReference type="Proteomes" id="UP001390669">
    <property type="component" value="Unassembled WGS sequence"/>
</dbReference>
<dbReference type="RefSeq" id="WP_406951975.1">
    <property type="nucleotide sequence ID" value="NZ_JAYMRW010000003.1"/>
</dbReference>
<evidence type="ECO:0000313" key="2">
    <source>
        <dbReference type="EMBL" id="MEM5447805.1"/>
    </source>
</evidence>